<organism evidence="1">
    <name type="scientific">marine sediment metagenome</name>
    <dbReference type="NCBI Taxonomy" id="412755"/>
    <lineage>
        <taxon>unclassified sequences</taxon>
        <taxon>metagenomes</taxon>
        <taxon>ecological metagenomes</taxon>
    </lineage>
</organism>
<sequence length="102" mass="11698">MKFYCKDRKGKLNSHGFENVDDRGEIIGGKDGSETKDEVMGGGEGDDVEIASKRFPTSFGAEFILRITCIFKMFPVCHNMLYYDTFDKLFKEEKRFLISGYT</sequence>
<dbReference type="AlphaFoldDB" id="X1AN04"/>
<accession>X1AN04</accession>
<proteinExistence type="predicted"/>
<gene>
    <name evidence="1" type="ORF">S01H4_21995</name>
</gene>
<name>X1AN04_9ZZZZ</name>
<comment type="caution">
    <text evidence="1">The sequence shown here is derived from an EMBL/GenBank/DDBJ whole genome shotgun (WGS) entry which is preliminary data.</text>
</comment>
<protein>
    <submittedName>
        <fullName evidence="1">Uncharacterized protein</fullName>
    </submittedName>
</protein>
<evidence type="ECO:0000313" key="1">
    <source>
        <dbReference type="EMBL" id="GAG84090.1"/>
    </source>
</evidence>
<reference evidence="1" key="1">
    <citation type="journal article" date="2014" name="Front. Microbiol.">
        <title>High frequency of phylogenetically diverse reductive dehalogenase-homologous genes in deep subseafloor sedimentary metagenomes.</title>
        <authorList>
            <person name="Kawai M."/>
            <person name="Futagami T."/>
            <person name="Toyoda A."/>
            <person name="Takaki Y."/>
            <person name="Nishi S."/>
            <person name="Hori S."/>
            <person name="Arai W."/>
            <person name="Tsubouchi T."/>
            <person name="Morono Y."/>
            <person name="Uchiyama I."/>
            <person name="Ito T."/>
            <person name="Fujiyama A."/>
            <person name="Inagaki F."/>
            <person name="Takami H."/>
        </authorList>
    </citation>
    <scope>NUCLEOTIDE SEQUENCE</scope>
    <source>
        <strain evidence="1">Expedition CK06-06</strain>
    </source>
</reference>
<dbReference type="EMBL" id="BART01010025">
    <property type="protein sequence ID" value="GAG84090.1"/>
    <property type="molecule type" value="Genomic_DNA"/>
</dbReference>